<proteinExistence type="predicted"/>
<dbReference type="Pfam" id="PF08837">
    <property type="entry name" value="DUF1810"/>
    <property type="match status" value="1"/>
</dbReference>
<comment type="caution">
    <text evidence="1">The sequence shown here is derived from an EMBL/GenBank/DDBJ whole genome shotgun (WGS) entry which is preliminary data.</text>
</comment>
<dbReference type="RefSeq" id="WP_257465498.1">
    <property type="nucleotide sequence ID" value="NZ_JANJZT010000036.1"/>
</dbReference>
<reference evidence="1 2" key="1">
    <citation type="submission" date="2024-06" db="EMBL/GenBank/DDBJ databases">
        <title>Genomic Encyclopedia of Type Strains, Phase IV (KMG-IV): sequencing the most valuable type-strain genomes for metagenomic binning, comparative biology and taxonomic classification.</title>
        <authorList>
            <person name="Goeker M."/>
        </authorList>
    </citation>
    <scope>NUCLEOTIDE SEQUENCE [LARGE SCALE GENOMIC DNA]</scope>
    <source>
        <strain evidence="1 2">DSM 29492</strain>
    </source>
</reference>
<dbReference type="EMBL" id="JBEPMJ010000037">
    <property type="protein sequence ID" value="MET3752109.1"/>
    <property type="molecule type" value="Genomic_DNA"/>
</dbReference>
<dbReference type="Gene3D" id="1.25.40.380">
    <property type="entry name" value="Protein of unknown function DUF1810"/>
    <property type="match status" value="1"/>
</dbReference>
<dbReference type="SUPFAM" id="SSF140736">
    <property type="entry name" value="Rv1873-like"/>
    <property type="match status" value="1"/>
</dbReference>
<evidence type="ECO:0000313" key="2">
    <source>
        <dbReference type="Proteomes" id="UP001549106"/>
    </source>
</evidence>
<dbReference type="InterPro" id="IPR014937">
    <property type="entry name" value="DUF1810"/>
</dbReference>
<protein>
    <submittedName>
        <fullName evidence="1">Uncharacterized protein (DUF1810 family)</fullName>
    </submittedName>
</protein>
<accession>A0ABV2M6L6</accession>
<evidence type="ECO:0000313" key="1">
    <source>
        <dbReference type="EMBL" id="MET3752109.1"/>
    </source>
</evidence>
<gene>
    <name evidence="1" type="ORF">ABID24_003371</name>
</gene>
<dbReference type="PIRSF" id="PIRSF008546">
    <property type="entry name" value="UCP008546"/>
    <property type="match status" value="1"/>
</dbReference>
<dbReference type="Proteomes" id="UP001549106">
    <property type="component" value="Unassembled WGS sequence"/>
</dbReference>
<organism evidence="1 2">
    <name type="scientific">Blautia caecimuris</name>
    <dbReference type="NCBI Taxonomy" id="1796615"/>
    <lineage>
        <taxon>Bacteria</taxon>
        <taxon>Bacillati</taxon>
        <taxon>Bacillota</taxon>
        <taxon>Clostridia</taxon>
        <taxon>Lachnospirales</taxon>
        <taxon>Lachnospiraceae</taxon>
        <taxon>Blautia</taxon>
    </lineage>
</organism>
<keyword evidence="2" id="KW-1185">Reference proteome</keyword>
<name>A0ABV2M6L6_9FIRM</name>
<sequence>MNNDLERFLIAQQTYYRTALQEIKSGQKRSHWMWFIFPQIAGLGYSETAQYYAIKDMDEAKAYMEDYTLSSNLIEISQALLDVDSDDATAVMGWPDDLKLKSSMTLFALAKPECEVFQKVLDKFFQGEMDQKTIEILQDKKLGTMW</sequence>
<dbReference type="InterPro" id="IPR036287">
    <property type="entry name" value="Rv1873-like_sf"/>
</dbReference>